<protein>
    <submittedName>
        <fullName evidence="2">Uncharacterized protein</fullName>
    </submittedName>
</protein>
<evidence type="ECO:0000256" key="1">
    <source>
        <dbReference type="SAM" id="MobiDB-lite"/>
    </source>
</evidence>
<feature type="compositionally biased region" description="Acidic residues" evidence="1">
    <location>
        <begin position="484"/>
        <end position="494"/>
    </location>
</feature>
<evidence type="ECO:0000313" key="3">
    <source>
        <dbReference type="Proteomes" id="UP001597183"/>
    </source>
</evidence>
<dbReference type="Proteomes" id="UP001597183">
    <property type="component" value="Unassembled WGS sequence"/>
</dbReference>
<name>A0ABW4A1P2_9ACTN</name>
<sequence>MTILTSLGRALAADSGRAEPITTVRHLHVSAHPLVLVPLAMAGETNAPMAALIGTDRKNPRLLVVSQPRNRDQRFAFAHELARALLAQILPIASYRVPSPKKSDGQPQCVDAPQIWVPNRAGVHFVRMLGRSTRFRKPTGPWRVPANVPRMGKWLTFYADRNQYAGSSLLMSATAALSAHWATGQSPEEDEHLGTLLAWIQPGDNLTGTQAAEIAEDPIEHPPAGPITDPTFDNTVLAPLIRRHHENTGNTAEGARIQARIEAALHSQMIQTWQHVWQTIDLLHDLPAGEHVATRWAGDIEQFTRAADWIETSPATQPKRDSAVEAARRLYDLECAQDLFDAQRAFDDPLVMAEARMVGEAFAGTVTAAEPNRRIDNRKLPLIEVQTTDPVRLPEGTEKLCHSLRPSQKATIVSITDDTGGLRIVLELSGGMGRRRLPEPGTVPEVGDPVCYSPLSTDFRRNPPLPPRSETPWTHGGPPQDYIPTDDDAREDWE</sequence>
<proteinExistence type="predicted"/>
<dbReference type="RefSeq" id="WP_378078194.1">
    <property type="nucleotide sequence ID" value="NZ_JBHTMK010000005.1"/>
</dbReference>
<dbReference type="EMBL" id="JBHTMK010000005">
    <property type="protein sequence ID" value="MFD1364413.1"/>
    <property type="molecule type" value="Genomic_DNA"/>
</dbReference>
<gene>
    <name evidence="2" type="ORF">ACFQ5G_03530</name>
</gene>
<feature type="region of interest" description="Disordered" evidence="1">
    <location>
        <begin position="436"/>
        <end position="494"/>
    </location>
</feature>
<keyword evidence="3" id="KW-1185">Reference proteome</keyword>
<accession>A0ABW4A1P2</accession>
<reference evidence="3" key="1">
    <citation type="journal article" date="2019" name="Int. J. Syst. Evol. Microbiol.">
        <title>The Global Catalogue of Microorganisms (GCM) 10K type strain sequencing project: providing services to taxonomists for standard genome sequencing and annotation.</title>
        <authorList>
            <consortium name="The Broad Institute Genomics Platform"/>
            <consortium name="The Broad Institute Genome Sequencing Center for Infectious Disease"/>
            <person name="Wu L."/>
            <person name="Ma J."/>
        </authorList>
    </citation>
    <scope>NUCLEOTIDE SEQUENCE [LARGE SCALE GENOMIC DNA]</scope>
    <source>
        <strain evidence="3">CCM 7526</strain>
    </source>
</reference>
<evidence type="ECO:0000313" key="2">
    <source>
        <dbReference type="EMBL" id="MFD1364413.1"/>
    </source>
</evidence>
<comment type="caution">
    <text evidence="2">The sequence shown here is derived from an EMBL/GenBank/DDBJ whole genome shotgun (WGS) entry which is preliminary data.</text>
</comment>
<organism evidence="2 3">
    <name type="scientific">Actinoplanes sichuanensis</name>
    <dbReference type="NCBI Taxonomy" id="512349"/>
    <lineage>
        <taxon>Bacteria</taxon>
        <taxon>Bacillati</taxon>
        <taxon>Actinomycetota</taxon>
        <taxon>Actinomycetes</taxon>
        <taxon>Micromonosporales</taxon>
        <taxon>Micromonosporaceae</taxon>
        <taxon>Actinoplanes</taxon>
    </lineage>
</organism>